<keyword evidence="1" id="KW-0472">Membrane</keyword>
<keyword evidence="1" id="KW-0812">Transmembrane</keyword>
<organism evidence="2">
    <name type="scientific">uncultured Prochlorococcus marinus clone HOT0M-10G7</name>
    <dbReference type="NCBI Taxonomy" id="379385"/>
    <lineage>
        <taxon>Bacteria</taxon>
        <taxon>Bacillati</taxon>
        <taxon>Cyanobacteriota</taxon>
        <taxon>Cyanophyceae</taxon>
        <taxon>Synechococcales</taxon>
        <taxon>Prochlorococcaceae</taxon>
        <taxon>Prochlorococcus</taxon>
    </lineage>
</organism>
<dbReference type="AlphaFoldDB" id="Q1PJJ1"/>
<accession>Q1PJJ1</accession>
<reference evidence="2" key="2">
    <citation type="submission" date="2006-04" db="EMBL/GenBank/DDBJ databases">
        <title>Sequencing of the draft fosmids and assembly of Prochlorococcus marinus environmental genome fragment.</title>
        <authorList>
            <consortium name="US DOE Joint Genome Institute (JGI)"/>
            <person name="Copeland A."/>
            <person name="Lucas S."/>
            <person name="Lapidus A."/>
            <person name="Barry K."/>
            <person name="Detter J.C."/>
            <person name="Glavina T."/>
            <person name="Hammon N."/>
            <person name="Israni S."/>
            <person name="Richardson P."/>
        </authorList>
    </citation>
    <scope>NUCLEOTIDE SEQUENCE</scope>
</reference>
<reference evidence="2" key="1">
    <citation type="journal article" date="2006" name="Science">
        <title>Genomic islands and the ecology and evolution of Prochlorococcus.</title>
        <authorList>
            <person name="Coleman M.L."/>
            <person name="Sullivan M.B."/>
            <person name="Martiny A.C."/>
            <person name="Steglich C."/>
            <person name="Barry K."/>
            <person name="Delong E.F."/>
            <person name="Chisholm S.W."/>
        </authorList>
    </citation>
    <scope>NUCLEOTIDE SEQUENCE</scope>
</reference>
<keyword evidence="1" id="KW-1133">Transmembrane helix</keyword>
<protein>
    <submittedName>
        <fullName evidence="2">Uncharacterized protein</fullName>
    </submittedName>
</protein>
<gene>
    <name evidence="2" type="ORF">HOT0M-10G7_0028</name>
</gene>
<evidence type="ECO:0000313" key="2">
    <source>
        <dbReference type="EMBL" id="ABE11393.1"/>
    </source>
</evidence>
<proteinExistence type="predicted"/>
<sequence>MTRKKAKISNLISPLFFLIGLSIGVFLIWPGILNSENRRCFLKIVKDGSDGKVSVGTILSIDPNSLVKINNAKNTYGKVLRIGDYCFRK</sequence>
<feature type="transmembrane region" description="Helical" evidence="1">
    <location>
        <begin position="12"/>
        <end position="32"/>
    </location>
</feature>
<name>Q1PJJ1_PROMR</name>
<dbReference type="EMBL" id="DQ366733">
    <property type="protein sequence ID" value="ABE11393.1"/>
    <property type="molecule type" value="Genomic_DNA"/>
</dbReference>
<evidence type="ECO:0000256" key="1">
    <source>
        <dbReference type="SAM" id="Phobius"/>
    </source>
</evidence>